<keyword evidence="2" id="KW-1185">Reference proteome</keyword>
<dbReference type="AlphaFoldDB" id="A0A9W9FCY0"/>
<comment type="caution">
    <text evidence="1">The sequence shown here is derived from an EMBL/GenBank/DDBJ whole genome shotgun (WGS) entry which is preliminary data.</text>
</comment>
<accession>A0A9W9FCY0</accession>
<name>A0A9W9FCY0_9EURO</name>
<dbReference type="Proteomes" id="UP001149074">
    <property type="component" value="Unassembled WGS sequence"/>
</dbReference>
<evidence type="ECO:0000313" key="2">
    <source>
        <dbReference type="Proteomes" id="UP001149074"/>
    </source>
</evidence>
<dbReference type="GeneID" id="81356328"/>
<reference evidence="1" key="1">
    <citation type="submission" date="2022-11" db="EMBL/GenBank/DDBJ databases">
        <authorList>
            <person name="Petersen C."/>
        </authorList>
    </citation>
    <scope>NUCLEOTIDE SEQUENCE</scope>
    <source>
        <strain evidence="1">IBT 30761</strain>
    </source>
</reference>
<dbReference type="RefSeq" id="XP_056473508.1">
    <property type="nucleotide sequence ID" value="XM_056617349.1"/>
</dbReference>
<protein>
    <submittedName>
        <fullName evidence="1">Uncharacterized protein</fullName>
    </submittedName>
</protein>
<reference evidence="1" key="2">
    <citation type="journal article" date="2023" name="IMA Fungus">
        <title>Comparative genomic study of the Penicillium genus elucidates a diverse pangenome and 15 lateral gene transfer events.</title>
        <authorList>
            <person name="Petersen C."/>
            <person name="Sorensen T."/>
            <person name="Nielsen M.R."/>
            <person name="Sondergaard T.E."/>
            <person name="Sorensen J.L."/>
            <person name="Fitzpatrick D.A."/>
            <person name="Frisvad J.C."/>
            <person name="Nielsen K.L."/>
        </authorList>
    </citation>
    <scope>NUCLEOTIDE SEQUENCE</scope>
    <source>
        <strain evidence="1">IBT 30761</strain>
    </source>
</reference>
<evidence type="ECO:0000313" key="1">
    <source>
        <dbReference type="EMBL" id="KAJ5097854.1"/>
    </source>
</evidence>
<gene>
    <name evidence="1" type="ORF">N7532_004855</name>
</gene>
<dbReference type="EMBL" id="JAPQKI010000005">
    <property type="protein sequence ID" value="KAJ5097854.1"/>
    <property type="molecule type" value="Genomic_DNA"/>
</dbReference>
<organism evidence="1 2">
    <name type="scientific">Penicillium argentinense</name>
    <dbReference type="NCBI Taxonomy" id="1131581"/>
    <lineage>
        <taxon>Eukaryota</taxon>
        <taxon>Fungi</taxon>
        <taxon>Dikarya</taxon>
        <taxon>Ascomycota</taxon>
        <taxon>Pezizomycotina</taxon>
        <taxon>Eurotiomycetes</taxon>
        <taxon>Eurotiomycetidae</taxon>
        <taxon>Eurotiales</taxon>
        <taxon>Aspergillaceae</taxon>
        <taxon>Penicillium</taxon>
    </lineage>
</organism>
<sequence>MAHASDRSHRKTKGAPNYDDPEFWDVRFATGRDVGEWLNAGDALVDAVLADLDHRTGFEGGAPRVLHLGPGVSKLGPKLRDACVELGLLRIFVIANIIRANIPNRDYE</sequence>
<proteinExistence type="predicted"/>
<dbReference type="OrthoDB" id="411785at2759"/>